<feature type="domain" description="Peptidase A1" evidence="4">
    <location>
        <begin position="43"/>
        <end position="406"/>
    </location>
</feature>
<dbReference type="GO" id="GO:0004190">
    <property type="term" value="F:aspartic-type endopeptidase activity"/>
    <property type="evidence" value="ECO:0007669"/>
    <property type="project" value="InterPro"/>
</dbReference>
<keyword evidence="2 3" id="KW-0732">Signal</keyword>
<dbReference type="PANTHER" id="PTHR47965:SF96">
    <property type="entry name" value="PEPTIDASE A1 DOMAIN-CONTAINING PROTEIN"/>
    <property type="match status" value="1"/>
</dbReference>
<dbReference type="Gene3D" id="2.40.70.10">
    <property type="entry name" value="Acid Proteases"/>
    <property type="match status" value="2"/>
</dbReference>
<dbReference type="GO" id="GO:0006508">
    <property type="term" value="P:proteolysis"/>
    <property type="evidence" value="ECO:0007669"/>
    <property type="project" value="InterPro"/>
</dbReference>
<gene>
    <name evidence="5" type="ORF">QYE76_057794</name>
</gene>
<evidence type="ECO:0000256" key="3">
    <source>
        <dbReference type="SAM" id="SignalP"/>
    </source>
</evidence>
<dbReference type="AlphaFoldDB" id="A0AAD8T545"/>
<comment type="caution">
    <text evidence="5">The sequence shown here is derived from an EMBL/GenBank/DDBJ whole genome shotgun (WGS) entry which is preliminary data.</text>
</comment>
<dbReference type="CDD" id="cd05489">
    <property type="entry name" value="xylanase_inhibitor_I_like"/>
    <property type="match status" value="1"/>
</dbReference>
<dbReference type="PANTHER" id="PTHR47965">
    <property type="entry name" value="ASPARTYL PROTEASE-RELATED"/>
    <property type="match status" value="1"/>
</dbReference>
<feature type="signal peptide" evidence="3">
    <location>
        <begin position="1"/>
        <end position="24"/>
    </location>
</feature>
<evidence type="ECO:0000259" key="4">
    <source>
        <dbReference type="PROSITE" id="PS51767"/>
    </source>
</evidence>
<name>A0AAD8T545_LOLMU</name>
<dbReference type="InterPro" id="IPR032861">
    <property type="entry name" value="TAXi_N"/>
</dbReference>
<dbReference type="PROSITE" id="PS51767">
    <property type="entry name" value="PEPTIDASE_A1"/>
    <property type="match status" value="1"/>
</dbReference>
<dbReference type="InterPro" id="IPR032799">
    <property type="entry name" value="TAXi_C"/>
</dbReference>
<dbReference type="FunFam" id="2.40.70.10:FF:000075">
    <property type="entry name" value="Putative xylanase inhibitor"/>
    <property type="match status" value="1"/>
</dbReference>
<dbReference type="Proteomes" id="UP001231189">
    <property type="component" value="Unassembled WGS sequence"/>
</dbReference>
<dbReference type="InterPro" id="IPR033121">
    <property type="entry name" value="PEPTIDASE_A1"/>
</dbReference>
<reference evidence="5" key="1">
    <citation type="submission" date="2023-07" db="EMBL/GenBank/DDBJ databases">
        <title>A chromosome-level genome assembly of Lolium multiflorum.</title>
        <authorList>
            <person name="Chen Y."/>
            <person name="Copetti D."/>
            <person name="Kolliker R."/>
            <person name="Studer B."/>
        </authorList>
    </citation>
    <scope>NUCLEOTIDE SEQUENCE</scope>
    <source>
        <strain evidence="5">02402/16</strain>
        <tissue evidence="5">Leaf</tissue>
    </source>
</reference>
<dbReference type="Pfam" id="PF14541">
    <property type="entry name" value="TAXi_C"/>
    <property type="match status" value="1"/>
</dbReference>
<dbReference type="SUPFAM" id="SSF50630">
    <property type="entry name" value="Acid proteases"/>
    <property type="match status" value="1"/>
</dbReference>
<evidence type="ECO:0000313" key="5">
    <source>
        <dbReference type="EMBL" id="KAK1669635.1"/>
    </source>
</evidence>
<sequence>MSKPRPLLLAAAVSTLCVLASTVAGDVGKPLVTAITKDAATFLYSAPIIRNGQPSHQLVLDLSGPIIWSTCPTDHRTLECNSVACMRAHRFHPPGCPHTGYGKPDDDNPYRCKCTAHPHNPVCGDTVSGDVTRTALSANAADGRNPLRPVTFVAVTSCAPESLLAKLPVGSVGVAGLARSGLSFPAQVAGTQKVAKTFALCLPRAGTGVAIFGGGPLFLIPPERPAITDMLAGDTPLRTYRGSPGYFISANKGIAVNQAQVPLPDHSSLTIGLSSTIRYTELRRDVYRPFIRAFDQAMGQSARVTPPAAAAPFHLCYDSSKLSSTRLGYFVPQVHLMLDGGKNWTVFGGNSMAQVDRHTACFAFVEMKEGKTGYGDRAAPAVVIGGFQMEDNLVVFDEEKQQLGFSGLLTGRGFSCSNFNFTMPA</sequence>
<proteinExistence type="inferred from homology"/>
<dbReference type="Pfam" id="PF14543">
    <property type="entry name" value="TAXi_N"/>
    <property type="match status" value="1"/>
</dbReference>
<keyword evidence="6" id="KW-1185">Reference proteome</keyword>
<evidence type="ECO:0000313" key="6">
    <source>
        <dbReference type="Proteomes" id="UP001231189"/>
    </source>
</evidence>
<dbReference type="InterPro" id="IPR021109">
    <property type="entry name" value="Peptidase_aspartic_dom_sf"/>
</dbReference>
<dbReference type="InterPro" id="IPR001461">
    <property type="entry name" value="Aspartic_peptidase_A1"/>
</dbReference>
<dbReference type="FunFam" id="2.40.70.10:FF:000088">
    <property type="entry name" value="Eukaryotic aspartyl protease family protein"/>
    <property type="match status" value="1"/>
</dbReference>
<evidence type="ECO:0000256" key="1">
    <source>
        <dbReference type="ARBA" id="ARBA00007447"/>
    </source>
</evidence>
<feature type="chain" id="PRO_5041912660" description="Peptidase A1 domain-containing protein" evidence="3">
    <location>
        <begin position="25"/>
        <end position="425"/>
    </location>
</feature>
<comment type="similarity">
    <text evidence="1">Belongs to the peptidase A1 family.</text>
</comment>
<dbReference type="EMBL" id="JAUUTY010000003">
    <property type="protein sequence ID" value="KAK1669635.1"/>
    <property type="molecule type" value="Genomic_DNA"/>
</dbReference>
<evidence type="ECO:0000256" key="2">
    <source>
        <dbReference type="ARBA" id="ARBA00022729"/>
    </source>
</evidence>
<protein>
    <recommendedName>
        <fullName evidence="4">Peptidase A1 domain-containing protein</fullName>
    </recommendedName>
</protein>
<accession>A0AAD8T545</accession>
<dbReference type="InterPro" id="IPR033868">
    <property type="entry name" value="Xylanase_inhibitor_I-like"/>
</dbReference>
<organism evidence="5 6">
    <name type="scientific">Lolium multiflorum</name>
    <name type="common">Italian ryegrass</name>
    <name type="synonym">Lolium perenne subsp. multiflorum</name>
    <dbReference type="NCBI Taxonomy" id="4521"/>
    <lineage>
        <taxon>Eukaryota</taxon>
        <taxon>Viridiplantae</taxon>
        <taxon>Streptophyta</taxon>
        <taxon>Embryophyta</taxon>
        <taxon>Tracheophyta</taxon>
        <taxon>Spermatophyta</taxon>
        <taxon>Magnoliopsida</taxon>
        <taxon>Liliopsida</taxon>
        <taxon>Poales</taxon>
        <taxon>Poaceae</taxon>
        <taxon>BOP clade</taxon>
        <taxon>Pooideae</taxon>
        <taxon>Poodae</taxon>
        <taxon>Poeae</taxon>
        <taxon>Poeae Chloroplast Group 2 (Poeae type)</taxon>
        <taxon>Loliodinae</taxon>
        <taxon>Loliinae</taxon>
        <taxon>Lolium</taxon>
    </lineage>
</organism>